<feature type="coiled-coil region" evidence="1">
    <location>
        <begin position="114"/>
        <end position="176"/>
    </location>
</feature>
<dbReference type="OrthoDB" id="9803128at2"/>
<name>A0A964UR91_9ACTN</name>
<keyword evidence="3" id="KW-1185">Reference proteome</keyword>
<reference evidence="2" key="1">
    <citation type="submission" date="2020-01" db="EMBL/GenBank/DDBJ databases">
        <title>Whole-genome analyses of novel actinobacteria.</title>
        <authorList>
            <person name="Sahin N."/>
        </authorList>
    </citation>
    <scope>NUCLEOTIDE SEQUENCE</scope>
    <source>
        <strain evidence="2">YC537</strain>
    </source>
</reference>
<organism evidence="2 3">
    <name type="scientific">Streptomyces boluensis</name>
    <dbReference type="NCBI Taxonomy" id="1775135"/>
    <lineage>
        <taxon>Bacteria</taxon>
        <taxon>Bacillati</taxon>
        <taxon>Actinomycetota</taxon>
        <taxon>Actinomycetes</taxon>
        <taxon>Kitasatosporales</taxon>
        <taxon>Streptomycetaceae</taxon>
        <taxon>Streptomyces</taxon>
    </lineage>
</organism>
<gene>
    <name evidence="2" type="ORF">GUY60_21620</name>
</gene>
<proteinExistence type="predicted"/>
<dbReference type="Proteomes" id="UP000598297">
    <property type="component" value="Unassembled WGS sequence"/>
</dbReference>
<dbReference type="AlphaFoldDB" id="A0A964UR91"/>
<keyword evidence="1" id="KW-0175">Coiled coil</keyword>
<evidence type="ECO:0000313" key="3">
    <source>
        <dbReference type="Proteomes" id="UP000598297"/>
    </source>
</evidence>
<evidence type="ECO:0000313" key="2">
    <source>
        <dbReference type="EMBL" id="NBE53969.1"/>
    </source>
</evidence>
<dbReference type="RefSeq" id="WP_161700338.1">
    <property type="nucleotide sequence ID" value="NZ_JAAAHS010000179.1"/>
</dbReference>
<protein>
    <submittedName>
        <fullName evidence="2">Uncharacterized protein</fullName>
    </submittedName>
</protein>
<evidence type="ECO:0000256" key="1">
    <source>
        <dbReference type="SAM" id="Coils"/>
    </source>
</evidence>
<dbReference type="EMBL" id="JAAAHS010000179">
    <property type="protein sequence ID" value="NBE53969.1"/>
    <property type="molecule type" value="Genomic_DNA"/>
</dbReference>
<accession>A0A964UR91</accession>
<sequence length="324" mass="36129">MNASSAATVWSYGVGQAVSVMARYIDEHAPIEPKRRRGAAAEQLPYFERLVWAHIVCCLRAEAAICAQRVLAQHRAMAAAAARKGAAKQLERARWDLEHFNRTREERDLLHLKDDDKRKAVEEAEAQLEQAQQECTSQSQHGAGRDVGSAGEAYLALELEGLAERAQDLYERMAAEPAFTAWRAEHALIDPLYDSWLDGSLSEAFRPPEWFADPQTFLKRQVFWGEAWREQIDQGGDVSRLFGAVERRVVDQFQREWEVALVAPAPGMDPRFRHEDDVLVLATCPEETTAVYVLAHDVSGVAAAEAITPVPRDLASVAEALAKV</sequence>
<comment type="caution">
    <text evidence="2">The sequence shown here is derived from an EMBL/GenBank/DDBJ whole genome shotgun (WGS) entry which is preliminary data.</text>
</comment>